<reference evidence="2 4" key="2">
    <citation type="submission" date="2016-10" db="EMBL/GenBank/DDBJ databases">
        <authorList>
            <person name="Varghese N."/>
            <person name="Submissions S."/>
        </authorList>
    </citation>
    <scope>NUCLEOTIDE SEQUENCE [LARGE SCALE GENOMIC DNA]</scope>
    <source>
        <strain evidence="2 4">BS3652</strain>
    </source>
</reference>
<evidence type="ECO:0000313" key="2">
    <source>
        <dbReference type="EMBL" id="SEB69816.1"/>
    </source>
</evidence>
<dbReference type="PATRIC" id="fig|47884.3.peg.739"/>
<accession>A0A0J6GYN3</accession>
<evidence type="ECO:0000313" key="3">
    <source>
        <dbReference type="Proteomes" id="UP000036395"/>
    </source>
</evidence>
<sequence>MNAAIQSQISYSDTLKARKAHLSGLINLVKPKSGKTTKIETMTIAAIKAEISIIEQQLKKRG</sequence>
<evidence type="ECO:0000313" key="1">
    <source>
        <dbReference type="EMBL" id="KMM86730.1"/>
    </source>
</evidence>
<dbReference type="EMBL" id="JYLA01000001">
    <property type="protein sequence ID" value="KMM86730.1"/>
    <property type="molecule type" value="Genomic_DNA"/>
</dbReference>
<name>A0A0J6GYN3_PSETA</name>
<dbReference type="Proteomes" id="UP000036395">
    <property type="component" value="Unassembled WGS sequence"/>
</dbReference>
<evidence type="ECO:0000313" key="4">
    <source>
        <dbReference type="Proteomes" id="UP000183155"/>
    </source>
</evidence>
<proteinExistence type="predicted"/>
<dbReference type="RefSeq" id="WP_048378109.1">
    <property type="nucleotide sequence ID" value="NZ_FNRS01000001.1"/>
</dbReference>
<keyword evidence="4" id="KW-1185">Reference proteome</keyword>
<dbReference type="AlphaFoldDB" id="A0A0J6GYN3"/>
<dbReference type="Proteomes" id="UP000183155">
    <property type="component" value="Unassembled WGS sequence"/>
</dbReference>
<gene>
    <name evidence="2" type="ORF">SAMN04490203_0982</name>
    <name evidence="1" type="ORF">TU78_01710</name>
</gene>
<comment type="caution">
    <text evidence="1">The sequence shown here is derived from an EMBL/GenBank/DDBJ whole genome shotgun (WGS) entry which is preliminary data.</text>
</comment>
<reference evidence="1 3" key="1">
    <citation type="submission" date="2015-02" db="EMBL/GenBank/DDBJ databases">
        <title>Pseudomonas helleri sp. nov. and Pseudomonas weihenstephanensis sp. nov., isolated from raw cows milk.</title>
        <authorList>
            <person name="von Neubeck M."/>
            <person name="Huptas C."/>
            <person name="Wenning M."/>
            <person name="Scherer S."/>
        </authorList>
    </citation>
    <scope>NUCLEOTIDE SEQUENCE [LARGE SCALE GENOMIC DNA]</scope>
    <source>
        <strain evidence="1 3">DSM 21104</strain>
    </source>
</reference>
<dbReference type="OrthoDB" id="7028223at2"/>
<organism evidence="1 3">
    <name type="scientific">Pseudomonas taetrolens</name>
    <dbReference type="NCBI Taxonomy" id="47884"/>
    <lineage>
        <taxon>Bacteria</taxon>
        <taxon>Pseudomonadati</taxon>
        <taxon>Pseudomonadota</taxon>
        <taxon>Gammaproteobacteria</taxon>
        <taxon>Pseudomonadales</taxon>
        <taxon>Pseudomonadaceae</taxon>
        <taxon>Pseudomonas</taxon>
    </lineage>
</organism>
<protein>
    <submittedName>
        <fullName evidence="1">Uncharacterized protein</fullName>
    </submittedName>
</protein>
<dbReference type="EMBL" id="FNRS01000001">
    <property type="protein sequence ID" value="SEB69816.1"/>
    <property type="molecule type" value="Genomic_DNA"/>
</dbReference>